<evidence type="ECO:0000256" key="3">
    <source>
        <dbReference type="ARBA" id="ARBA00023015"/>
    </source>
</evidence>
<feature type="compositionally biased region" description="Polar residues" evidence="11">
    <location>
        <begin position="32"/>
        <end position="43"/>
    </location>
</feature>
<dbReference type="InterPro" id="IPR044555">
    <property type="entry name" value="WUSCHEL-like"/>
</dbReference>
<feature type="region of interest" description="Disordered" evidence="11">
    <location>
        <begin position="24"/>
        <end position="43"/>
    </location>
</feature>
<evidence type="ECO:0000313" key="15">
    <source>
        <dbReference type="Proteomes" id="UP000077755"/>
    </source>
</evidence>
<dbReference type="FunFam" id="1.10.10.60:FF:000146">
    <property type="entry name" value="WUSCHEL-related homeobox 4"/>
    <property type="match status" value="1"/>
</dbReference>
<evidence type="ECO:0000256" key="9">
    <source>
        <dbReference type="PROSITE-ProRule" id="PRU00108"/>
    </source>
</evidence>
<feature type="DNA-binding region" description="Homeobox" evidence="9">
    <location>
        <begin position="90"/>
        <end position="144"/>
    </location>
</feature>
<evidence type="ECO:0000256" key="5">
    <source>
        <dbReference type="ARBA" id="ARBA00023155"/>
    </source>
</evidence>
<sequence>MWMMGYNEAADFNLQDSFNGRKLRPLIPRPNPTSTSSQISRNAATGSSYLHRTHDLLAFNHHMAAMSEQNKRDFNTQQVIVSSRWNPTAEQLQMLEDLYRRGTRTPSTEEIQEITAQLRRYGKIEGKNVFYWFQNHKARERQKRRRQLESSQPFEQISIMEEPEKKESGFEAEQGQTKNWPPPTNCSTLAEKTVSIERAAKTVTASSEFRADHGWIHFEEGELHQRRTLAERNATWQMMQLSCSSPINYTNSTISPSTVRALDPKLIKSPHQDPVNFFQIPNMTTSDHIRLNYFFGGADHDDRGDGKMAGYDDEKSHTLQLFPLRSEDMLSDENGDEDKDLETSIASMTNSTPSQFFEFLPLKN</sequence>
<feature type="compositionally biased region" description="Polar residues" evidence="11">
    <location>
        <begin position="174"/>
        <end position="185"/>
    </location>
</feature>
<dbReference type="AlphaFoldDB" id="A0AAF0XAB0"/>
<dbReference type="GO" id="GO:0003700">
    <property type="term" value="F:DNA-binding transcription factor activity"/>
    <property type="evidence" value="ECO:0007669"/>
    <property type="project" value="InterPro"/>
</dbReference>
<protein>
    <recommendedName>
        <fullName evidence="12">Homeobox domain-containing protein</fullName>
    </recommendedName>
</protein>
<evidence type="ECO:0000256" key="11">
    <source>
        <dbReference type="SAM" id="MobiDB-lite"/>
    </source>
</evidence>
<dbReference type="InterPro" id="IPR009057">
    <property type="entry name" value="Homeodomain-like_sf"/>
</dbReference>
<dbReference type="EMBL" id="CP093348">
    <property type="protein sequence ID" value="WOH03266.1"/>
    <property type="molecule type" value="Genomic_DNA"/>
</dbReference>
<dbReference type="SUPFAM" id="SSF46689">
    <property type="entry name" value="Homeodomain-like"/>
    <property type="match status" value="1"/>
</dbReference>
<dbReference type="GO" id="GO:0099402">
    <property type="term" value="P:plant organ development"/>
    <property type="evidence" value="ECO:0007669"/>
    <property type="project" value="InterPro"/>
</dbReference>
<reference evidence="14" key="1">
    <citation type="journal article" date="2016" name="Nat. Genet.">
        <title>A high-quality carrot genome assembly provides new insights into carotenoid accumulation and asterid genome evolution.</title>
        <authorList>
            <person name="Iorizzo M."/>
            <person name="Ellison S."/>
            <person name="Senalik D."/>
            <person name="Zeng P."/>
            <person name="Satapoomin P."/>
            <person name="Huang J."/>
            <person name="Bowman M."/>
            <person name="Iovene M."/>
            <person name="Sanseverino W."/>
            <person name="Cavagnaro P."/>
            <person name="Yildiz M."/>
            <person name="Macko-Podgorni A."/>
            <person name="Moranska E."/>
            <person name="Grzebelus E."/>
            <person name="Grzebelus D."/>
            <person name="Ashrafi H."/>
            <person name="Zheng Z."/>
            <person name="Cheng S."/>
            <person name="Spooner D."/>
            <person name="Van Deynze A."/>
            <person name="Simon P."/>
        </authorList>
    </citation>
    <scope>NUCLEOTIDE SEQUENCE</scope>
    <source>
        <tissue evidence="14">Leaf</tissue>
    </source>
</reference>
<evidence type="ECO:0000256" key="2">
    <source>
        <dbReference type="ARBA" id="ARBA00022473"/>
    </source>
</evidence>
<evidence type="ECO:0000256" key="6">
    <source>
        <dbReference type="ARBA" id="ARBA00023163"/>
    </source>
</evidence>
<keyword evidence="15" id="KW-1185">Reference proteome</keyword>
<dbReference type="PANTHER" id="PTHR45940:SF13">
    <property type="entry name" value="WUSCHEL-RELATED HOMEOBOX 1"/>
    <property type="match status" value="1"/>
</dbReference>
<evidence type="ECO:0000313" key="13">
    <source>
        <dbReference type="EMBL" id="WOH03266.1"/>
    </source>
</evidence>
<keyword evidence="2" id="KW-0217">Developmental protein</keyword>
<dbReference type="PROSITE" id="PS50071">
    <property type="entry name" value="HOMEOBOX_2"/>
    <property type="match status" value="1"/>
</dbReference>
<evidence type="ECO:0000256" key="10">
    <source>
        <dbReference type="RuleBase" id="RU000682"/>
    </source>
</evidence>
<dbReference type="Proteomes" id="UP000077755">
    <property type="component" value="Chromosome 6"/>
</dbReference>
<name>A0AAF0XAB0_DAUCS</name>
<evidence type="ECO:0000313" key="14">
    <source>
        <dbReference type="EMBL" id="WOH03359.1"/>
    </source>
</evidence>
<keyword evidence="3" id="KW-0805">Transcription regulation</keyword>
<evidence type="ECO:0000256" key="4">
    <source>
        <dbReference type="ARBA" id="ARBA00023125"/>
    </source>
</evidence>
<evidence type="ECO:0000256" key="8">
    <source>
        <dbReference type="ARBA" id="ARBA00024040"/>
    </source>
</evidence>
<dbReference type="SMART" id="SM00389">
    <property type="entry name" value="HOX"/>
    <property type="match status" value="1"/>
</dbReference>
<evidence type="ECO:0000259" key="12">
    <source>
        <dbReference type="PROSITE" id="PS50071"/>
    </source>
</evidence>
<reference evidence="14" key="2">
    <citation type="submission" date="2022-03" db="EMBL/GenBank/DDBJ databases">
        <title>Draft title - Genomic analysis of global carrot germplasm unveils the trajectory of domestication and the origin of high carotenoid orange carrot.</title>
        <authorList>
            <person name="Iorizzo M."/>
            <person name="Ellison S."/>
            <person name="Senalik D."/>
            <person name="Macko-Podgorni A."/>
            <person name="Grzebelus D."/>
            <person name="Bostan H."/>
            <person name="Rolling W."/>
            <person name="Curaba J."/>
            <person name="Simon P."/>
        </authorList>
    </citation>
    <scope>NUCLEOTIDE SEQUENCE</scope>
    <source>
        <tissue evidence="14">Leaf</tissue>
    </source>
</reference>
<organism evidence="14 15">
    <name type="scientific">Daucus carota subsp. sativus</name>
    <name type="common">Carrot</name>
    <dbReference type="NCBI Taxonomy" id="79200"/>
    <lineage>
        <taxon>Eukaryota</taxon>
        <taxon>Viridiplantae</taxon>
        <taxon>Streptophyta</taxon>
        <taxon>Embryophyta</taxon>
        <taxon>Tracheophyta</taxon>
        <taxon>Spermatophyta</taxon>
        <taxon>Magnoliopsida</taxon>
        <taxon>eudicotyledons</taxon>
        <taxon>Gunneridae</taxon>
        <taxon>Pentapetalae</taxon>
        <taxon>asterids</taxon>
        <taxon>campanulids</taxon>
        <taxon>Apiales</taxon>
        <taxon>Apiaceae</taxon>
        <taxon>Apioideae</taxon>
        <taxon>Scandiceae</taxon>
        <taxon>Daucinae</taxon>
        <taxon>Daucus</taxon>
        <taxon>Daucus sect. Daucus</taxon>
    </lineage>
</organism>
<dbReference type="EMBL" id="CP093348">
    <property type="protein sequence ID" value="WOH03359.1"/>
    <property type="molecule type" value="Genomic_DNA"/>
</dbReference>
<keyword evidence="7 9" id="KW-0539">Nucleus</keyword>
<keyword evidence="4 9" id="KW-0238">DNA-binding</keyword>
<dbReference type="InterPro" id="IPR001356">
    <property type="entry name" value="HD"/>
</dbReference>
<dbReference type="PANTHER" id="PTHR45940">
    <property type="entry name" value="WUSCHEL-RELATED HOMEOBOX 1-RELATED"/>
    <property type="match status" value="1"/>
</dbReference>
<dbReference type="Gene3D" id="1.10.10.60">
    <property type="entry name" value="Homeodomain-like"/>
    <property type="match status" value="1"/>
</dbReference>
<accession>A0AAF0XAB0</accession>
<evidence type="ECO:0000256" key="7">
    <source>
        <dbReference type="ARBA" id="ARBA00023242"/>
    </source>
</evidence>
<proteinExistence type="inferred from homology"/>
<keyword evidence="6" id="KW-0804">Transcription</keyword>
<dbReference type="Pfam" id="PF00046">
    <property type="entry name" value="Homeodomain"/>
    <property type="match status" value="1"/>
</dbReference>
<evidence type="ECO:0000256" key="1">
    <source>
        <dbReference type="ARBA" id="ARBA00004123"/>
    </source>
</evidence>
<comment type="subcellular location">
    <subcellularLocation>
        <location evidence="1 9 10">Nucleus</location>
    </subcellularLocation>
</comment>
<dbReference type="CDD" id="cd00086">
    <property type="entry name" value="homeodomain"/>
    <property type="match status" value="1"/>
</dbReference>
<keyword evidence="5 9" id="KW-0371">Homeobox</keyword>
<comment type="similarity">
    <text evidence="8">Belongs to the WUS homeobox family.</text>
</comment>
<feature type="region of interest" description="Disordered" evidence="11">
    <location>
        <begin position="141"/>
        <end position="185"/>
    </location>
</feature>
<feature type="domain" description="Homeobox" evidence="12">
    <location>
        <begin position="88"/>
        <end position="143"/>
    </location>
</feature>
<gene>
    <name evidence="13" type="ORF">DCAR_0622662</name>
    <name evidence="14" type="ORF">DCAR_0622756</name>
</gene>
<dbReference type="GO" id="GO:0003677">
    <property type="term" value="F:DNA binding"/>
    <property type="evidence" value="ECO:0007669"/>
    <property type="project" value="UniProtKB-UniRule"/>
</dbReference>
<dbReference type="GO" id="GO:0005634">
    <property type="term" value="C:nucleus"/>
    <property type="evidence" value="ECO:0007669"/>
    <property type="project" value="UniProtKB-SubCell"/>
</dbReference>